<feature type="domain" description="Pyrrolo-quinoline quinone repeat" evidence="1">
    <location>
        <begin position="14"/>
        <end position="212"/>
    </location>
</feature>
<accession>A0ABT3TUC6</accession>
<sequence length="350" mass="38946">MGEGKTPDAVWGRGRRLWPLRLTWRAGRERDRDEREGPRGGWLTDELVIRADFDRLRAYDLGTGTVRWTWQVPDRDVLLGASRDVADGVVLVAHHDDGSGSDRVRVAAVDVTAGERLWSREYFGYRDPGFGPYDFNGSDPCTVLSGRHVASATGKHLRSVDARDGAELRRVPLPAEAKGLDLWVASVDPFVAVGKGRGKRGEWRVFVVDSRGQEVTSAPLSGPYDRIRMPAAVVDGMLVAQIAHPNDSADATMADYERLRIGGFDLFTGELRWKWKAGKIDSVLPHRGRLLVLHSYGHKIAVLDARDGRVIARRRLRGSGLNADLRVAGDRFAVFGGSADRHPLRVFRWR</sequence>
<dbReference type="Proteomes" id="UP001163064">
    <property type="component" value="Unassembled WGS sequence"/>
</dbReference>
<comment type="caution">
    <text evidence="2">The sequence shown here is derived from an EMBL/GenBank/DDBJ whole genome shotgun (WGS) entry which is preliminary data.</text>
</comment>
<dbReference type="InterPro" id="IPR015943">
    <property type="entry name" value="WD40/YVTN_repeat-like_dom_sf"/>
</dbReference>
<reference evidence="2" key="1">
    <citation type="submission" date="2022-10" db="EMBL/GenBank/DDBJ databases">
        <title>Streptomyces beihaiensis sp. nov., a chitin degrading actinobacterium, isolated from shrimp pond soil.</title>
        <authorList>
            <person name="Xie J."/>
            <person name="Shen N."/>
        </authorList>
    </citation>
    <scope>NUCLEOTIDE SEQUENCE</scope>
    <source>
        <strain evidence="2">GXMU-J5</strain>
    </source>
</reference>
<protein>
    <submittedName>
        <fullName evidence="2">PQQ-like beta-propeller repeat protein</fullName>
    </submittedName>
</protein>
<organism evidence="2 3">
    <name type="scientific">Streptomyces beihaiensis</name>
    <dbReference type="NCBI Taxonomy" id="2984495"/>
    <lineage>
        <taxon>Bacteria</taxon>
        <taxon>Bacillati</taxon>
        <taxon>Actinomycetota</taxon>
        <taxon>Actinomycetes</taxon>
        <taxon>Kitasatosporales</taxon>
        <taxon>Streptomycetaceae</taxon>
        <taxon>Streptomyces</taxon>
    </lineage>
</organism>
<evidence type="ECO:0000313" key="3">
    <source>
        <dbReference type="Proteomes" id="UP001163064"/>
    </source>
</evidence>
<evidence type="ECO:0000259" key="1">
    <source>
        <dbReference type="Pfam" id="PF13360"/>
    </source>
</evidence>
<dbReference type="PANTHER" id="PTHR34512">
    <property type="entry name" value="CELL SURFACE PROTEIN"/>
    <property type="match status" value="1"/>
</dbReference>
<gene>
    <name evidence="2" type="ORF">OFY01_12880</name>
</gene>
<keyword evidence="3" id="KW-1185">Reference proteome</keyword>
<dbReference type="Gene3D" id="2.130.10.10">
    <property type="entry name" value="YVTN repeat-like/Quinoprotein amine dehydrogenase"/>
    <property type="match status" value="1"/>
</dbReference>
<dbReference type="EMBL" id="JAPHNL010000113">
    <property type="protein sequence ID" value="MCX3060638.1"/>
    <property type="molecule type" value="Genomic_DNA"/>
</dbReference>
<dbReference type="PANTHER" id="PTHR34512:SF30">
    <property type="entry name" value="OUTER MEMBRANE PROTEIN ASSEMBLY FACTOR BAMB"/>
    <property type="match status" value="1"/>
</dbReference>
<dbReference type="InterPro" id="IPR018391">
    <property type="entry name" value="PQQ_b-propeller_rpt"/>
</dbReference>
<dbReference type="SMART" id="SM00564">
    <property type="entry name" value="PQQ"/>
    <property type="match status" value="4"/>
</dbReference>
<dbReference type="SUPFAM" id="SSF50998">
    <property type="entry name" value="Quinoprotein alcohol dehydrogenase-like"/>
    <property type="match status" value="1"/>
</dbReference>
<dbReference type="InterPro" id="IPR011047">
    <property type="entry name" value="Quinoprotein_ADH-like_sf"/>
</dbReference>
<evidence type="ECO:0000313" key="2">
    <source>
        <dbReference type="EMBL" id="MCX3060638.1"/>
    </source>
</evidence>
<proteinExistence type="predicted"/>
<dbReference type="RefSeq" id="WP_266599385.1">
    <property type="nucleotide sequence ID" value="NZ_JAPHNL010000113.1"/>
</dbReference>
<dbReference type="InterPro" id="IPR002372">
    <property type="entry name" value="PQQ_rpt_dom"/>
</dbReference>
<name>A0ABT3TUC6_9ACTN</name>
<dbReference type="Pfam" id="PF13360">
    <property type="entry name" value="PQQ_2"/>
    <property type="match status" value="1"/>
</dbReference>